<dbReference type="Proteomes" id="UP000663891">
    <property type="component" value="Unassembled WGS sequence"/>
</dbReference>
<dbReference type="AlphaFoldDB" id="A0A815VKZ8"/>
<evidence type="ECO:0000256" key="1">
    <source>
        <dbReference type="SAM" id="MobiDB-lite"/>
    </source>
</evidence>
<organism evidence="2 3">
    <name type="scientific">Adineta steineri</name>
    <dbReference type="NCBI Taxonomy" id="433720"/>
    <lineage>
        <taxon>Eukaryota</taxon>
        <taxon>Metazoa</taxon>
        <taxon>Spiralia</taxon>
        <taxon>Gnathifera</taxon>
        <taxon>Rotifera</taxon>
        <taxon>Eurotatoria</taxon>
        <taxon>Bdelloidea</taxon>
        <taxon>Adinetida</taxon>
        <taxon>Adinetidae</taxon>
        <taxon>Adineta</taxon>
    </lineage>
</organism>
<protein>
    <submittedName>
        <fullName evidence="2">Uncharacterized protein</fullName>
    </submittedName>
</protein>
<feature type="non-terminal residue" evidence="2">
    <location>
        <position position="1"/>
    </location>
</feature>
<evidence type="ECO:0000313" key="3">
    <source>
        <dbReference type="Proteomes" id="UP000663891"/>
    </source>
</evidence>
<gene>
    <name evidence="2" type="ORF">VCS650_LOCUS43643</name>
</gene>
<proteinExistence type="predicted"/>
<dbReference type="EMBL" id="CAJNON010004200">
    <property type="protein sequence ID" value="CAF1529652.1"/>
    <property type="molecule type" value="Genomic_DNA"/>
</dbReference>
<reference evidence="2" key="1">
    <citation type="submission" date="2021-02" db="EMBL/GenBank/DDBJ databases">
        <authorList>
            <person name="Nowell W R."/>
        </authorList>
    </citation>
    <scope>NUCLEOTIDE SEQUENCE</scope>
</reference>
<feature type="compositionally biased region" description="Polar residues" evidence="1">
    <location>
        <begin position="195"/>
        <end position="206"/>
    </location>
</feature>
<feature type="region of interest" description="Disordered" evidence="1">
    <location>
        <begin position="173"/>
        <end position="206"/>
    </location>
</feature>
<accession>A0A815VKZ8</accession>
<comment type="caution">
    <text evidence="2">The sequence shown here is derived from an EMBL/GenBank/DDBJ whole genome shotgun (WGS) entry which is preliminary data.</text>
</comment>
<sequence length="238" mass="25440">VFHNVLETTAITPLSTIPSETPEAKQTGETSLTTGFTGTESSRTEETSSGLTSVSTVEGSTPSYTVLTTLNGSTTEAVSGTTTKICEEMQAVDEAVSKKITVKPNELPRGENVKFQPTSQQGVSFDKNDLKPIITVHFDKPAPVQSVTLPRDKTPNGNVEQFEVTFYSPDGNKINDIPILSNSSPKEDKSKPAELNSTQIPSNTPVSRIEITIIHTTDDESPKGVVLDIKACTEVTAG</sequence>
<feature type="region of interest" description="Disordered" evidence="1">
    <location>
        <begin position="14"/>
        <end position="60"/>
    </location>
</feature>
<name>A0A815VKZ8_9BILA</name>
<feature type="compositionally biased region" description="Low complexity" evidence="1">
    <location>
        <begin position="33"/>
        <end position="53"/>
    </location>
</feature>
<evidence type="ECO:0000313" key="2">
    <source>
        <dbReference type="EMBL" id="CAF1529652.1"/>
    </source>
</evidence>
<dbReference type="OrthoDB" id="10003415at2759"/>